<accession>A0A4R3NNI4</accession>
<keyword evidence="3" id="KW-0804">Transcription</keyword>
<keyword evidence="6" id="KW-1185">Reference proteome</keyword>
<reference evidence="5 6" key="1">
    <citation type="submission" date="2019-03" db="EMBL/GenBank/DDBJ databases">
        <title>Freshwater and sediment microbial communities from various areas in North America, analyzing microbe dynamics in response to fracking.</title>
        <authorList>
            <person name="Lamendella R."/>
        </authorList>
    </citation>
    <scope>NUCLEOTIDE SEQUENCE [LARGE SCALE GENOMIC DNA]</scope>
    <source>
        <strain evidence="5 6">175.2</strain>
    </source>
</reference>
<dbReference type="PROSITE" id="PS51118">
    <property type="entry name" value="HTH_HXLR"/>
    <property type="match status" value="1"/>
</dbReference>
<gene>
    <name evidence="5" type="ORF">EDC90_102064</name>
</gene>
<feature type="domain" description="HTH hxlR-type" evidence="4">
    <location>
        <begin position="22"/>
        <end position="120"/>
    </location>
</feature>
<evidence type="ECO:0000313" key="5">
    <source>
        <dbReference type="EMBL" id="TCT37172.1"/>
    </source>
</evidence>
<dbReference type="PANTHER" id="PTHR33204:SF39">
    <property type="entry name" value="TRANSCRIPTIONAL REGULATORY PROTEIN"/>
    <property type="match status" value="1"/>
</dbReference>
<name>A0A4R3NNI4_9HYPH</name>
<dbReference type="OrthoDB" id="9800350at2"/>
<dbReference type="EMBL" id="SMAR01000020">
    <property type="protein sequence ID" value="TCT37172.1"/>
    <property type="molecule type" value="Genomic_DNA"/>
</dbReference>
<dbReference type="AlphaFoldDB" id="A0A4R3NNI4"/>
<dbReference type="Gene3D" id="1.10.10.10">
    <property type="entry name" value="Winged helix-like DNA-binding domain superfamily/Winged helix DNA-binding domain"/>
    <property type="match status" value="1"/>
</dbReference>
<dbReference type="Pfam" id="PF01638">
    <property type="entry name" value="HxlR"/>
    <property type="match status" value="1"/>
</dbReference>
<dbReference type="Proteomes" id="UP000295097">
    <property type="component" value="Unassembled WGS sequence"/>
</dbReference>
<dbReference type="InterPro" id="IPR036390">
    <property type="entry name" value="WH_DNA-bd_sf"/>
</dbReference>
<dbReference type="InterPro" id="IPR036388">
    <property type="entry name" value="WH-like_DNA-bd_sf"/>
</dbReference>
<dbReference type="SUPFAM" id="SSF46785">
    <property type="entry name" value="Winged helix' DNA-binding domain"/>
    <property type="match status" value="1"/>
</dbReference>
<dbReference type="RefSeq" id="WP_132312383.1">
    <property type="nucleotide sequence ID" value="NZ_SMAR01000020.1"/>
</dbReference>
<protein>
    <submittedName>
        <fullName evidence="5">HxlR family transcriptional regulator</fullName>
    </submittedName>
</protein>
<evidence type="ECO:0000256" key="3">
    <source>
        <dbReference type="ARBA" id="ARBA00023163"/>
    </source>
</evidence>
<evidence type="ECO:0000259" key="4">
    <source>
        <dbReference type="PROSITE" id="PS51118"/>
    </source>
</evidence>
<proteinExistence type="predicted"/>
<sequence>MSGIKEKTVAYIGHPEWSSENCPIRDVLNHVSGKWSSLLLTALDDGPMRFAELRRFVPDISQRMLTKTLRDLQRDGYITRTVFPTQPPRVEYALTEEGRSFLIPLQGLIDWAGENHWKIRAARASFDTES</sequence>
<dbReference type="InterPro" id="IPR002577">
    <property type="entry name" value="HTH_HxlR"/>
</dbReference>
<comment type="caution">
    <text evidence="5">The sequence shown here is derived from an EMBL/GenBank/DDBJ whole genome shotgun (WGS) entry which is preliminary data.</text>
</comment>
<dbReference type="GO" id="GO:0003677">
    <property type="term" value="F:DNA binding"/>
    <property type="evidence" value="ECO:0007669"/>
    <property type="project" value="UniProtKB-KW"/>
</dbReference>
<organism evidence="5 6">
    <name type="scientific">Martelella mediterranea</name>
    <dbReference type="NCBI Taxonomy" id="293089"/>
    <lineage>
        <taxon>Bacteria</taxon>
        <taxon>Pseudomonadati</taxon>
        <taxon>Pseudomonadota</taxon>
        <taxon>Alphaproteobacteria</taxon>
        <taxon>Hyphomicrobiales</taxon>
        <taxon>Aurantimonadaceae</taxon>
        <taxon>Martelella</taxon>
    </lineage>
</organism>
<evidence type="ECO:0000256" key="1">
    <source>
        <dbReference type="ARBA" id="ARBA00023015"/>
    </source>
</evidence>
<evidence type="ECO:0000256" key="2">
    <source>
        <dbReference type="ARBA" id="ARBA00023125"/>
    </source>
</evidence>
<evidence type="ECO:0000313" key="6">
    <source>
        <dbReference type="Proteomes" id="UP000295097"/>
    </source>
</evidence>
<keyword evidence="2" id="KW-0238">DNA-binding</keyword>
<keyword evidence="1" id="KW-0805">Transcription regulation</keyword>
<dbReference type="PANTHER" id="PTHR33204">
    <property type="entry name" value="TRANSCRIPTIONAL REGULATOR, MARR FAMILY"/>
    <property type="match status" value="1"/>
</dbReference>